<dbReference type="GO" id="GO:0005524">
    <property type="term" value="F:ATP binding"/>
    <property type="evidence" value="ECO:0007669"/>
    <property type="project" value="UniProtKB-KW"/>
</dbReference>
<dbReference type="CDD" id="cd17933">
    <property type="entry name" value="DEXSc_RecD-like"/>
    <property type="match status" value="1"/>
</dbReference>
<keyword evidence="5" id="KW-0378">Hydrolase</keyword>
<evidence type="ECO:0000313" key="6">
    <source>
        <dbReference type="Proteomes" id="UP000290243"/>
    </source>
</evidence>
<dbReference type="RefSeq" id="WP_129646876.1">
    <property type="nucleotide sequence ID" value="NZ_LR215037.1"/>
</dbReference>
<evidence type="ECO:0000313" key="5">
    <source>
        <dbReference type="EMBL" id="VEU75619.1"/>
    </source>
</evidence>
<proteinExistence type="predicted"/>
<evidence type="ECO:0000259" key="3">
    <source>
        <dbReference type="Pfam" id="PF13538"/>
    </source>
</evidence>
<dbReference type="KEGG" id="mmau:NCTC10168_00546"/>
<evidence type="ECO:0000259" key="4">
    <source>
        <dbReference type="Pfam" id="PF18335"/>
    </source>
</evidence>
<keyword evidence="2" id="KW-0067">ATP-binding</keyword>
<dbReference type="InterPro" id="IPR027417">
    <property type="entry name" value="P-loop_NTPase"/>
</dbReference>
<dbReference type="PANTHER" id="PTHR43788">
    <property type="entry name" value="DNA2/NAM7 HELICASE FAMILY MEMBER"/>
    <property type="match status" value="1"/>
</dbReference>
<organism evidence="5 6">
    <name type="scientific">Mycoplasmopsis maculosa</name>
    <dbReference type="NCBI Taxonomy" id="114885"/>
    <lineage>
        <taxon>Bacteria</taxon>
        <taxon>Bacillati</taxon>
        <taxon>Mycoplasmatota</taxon>
        <taxon>Mycoplasmoidales</taxon>
        <taxon>Metamycoplasmataceae</taxon>
        <taxon>Mycoplasmopsis</taxon>
    </lineage>
</organism>
<reference evidence="5 6" key="1">
    <citation type="submission" date="2019-01" db="EMBL/GenBank/DDBJ databases">
        <authorList>
            <consortium name="Pathogen Informatics"/>
        </authorList>
    </citation>
    <scope>NUCLEOTIDE SEQUENCE [LARGE SCALE GENOMIC DNA]</scope>
    <source>
        <strain evidence="5 6">NCTC10168</strain>
    </source>
</reference>
<keyword evidence="6" id="KW-1185">Reference proteome</keyword>
<dbReference type="Pfam" id="PF13245">
    <property type="entry name" value="AAA_19"/>
    <property type="match status" value="1"/>
</dbReference>
<dbReference type="Proteomes" id="UP000290243">
    <property type="component" value="Chromosome"/>
</dbReference>
<dbReference type="InterPro" id="IPR027785">
    <property type="entry name" value="UvrD-like_helicase_C"/>
</dbReference>
<dbReference type="CDD" id="cd18809">
    <property type="entry name" value="SF1_C_RecD"/>
    <property type="match status" value="1"/>
</dbReference>
<dbReference type="GO" id="GO:0003678">
    <property type="term" value="F:DNA helicase activity"/>
    <property type="evidence" value="ECO:0007669"/>
    <property type="project" value="UniProtKB-ARBA"/>
</dbReference>
<evidence type="ECO:0000256" key="2">
    <source>
        <dbReference type="ARBA" id="ARBA00022840"/>
    </source>
</evidence>
<dbReference type="EC" id="3.1.11.5" evidence="5"/>
<evidence type="ECO:0000256" key="1">
    <source>
        <dbReference type="ARBA" id="ARBA00022741"/>
    </source>
</evidence>
<dbReference type="InterPro" id="IPR050534">
    <property type="entry name" value="Coronavir_polyprotein_1ab"/>
</dbReference>
<dbReference type="InterPro" id="IPR041451">
    <property type="entry name" value="RecD2_SH13"/>
</dbReference>
<sequence length="718" mass="83380">MNSEQLKLKGRFRKVFAGGEQKDWAFALVSFVSQESKNYTIYMTKTKVELDNFYEITITKQLNKANYFLNDLKITKPENNSDIKSMILSNVSGMGMVSIEKIEKELGHNNWSEIISDPIKVKNILKPTVYDNFYIFCKIYSDKNLSFFTDNNLTFFHNELIKVYPDIDIIEYFKINDPYDLYINGNFKLNDVDNFAIKLNPNFPIVKRLRAFVYYTFRKLEQNNNTYFEINDFISEFKKNFVENLIDIDKQILETLTFMIEQNELFFEKEFNENHFVSLVSLRKKEFDISLSIKEIINNKKSKKINLEKINLKNFSAGQVEAFNNAINNNVSIISGYPGTGKSYIIKKILSELINQKIYKEKDIALLTPTGRAATILSEKTEQEVKTIHNFLKISDVENVWESFQESSDVKVIIVDEFSMVNLHIFDLLLKVCKKVEKLILVGDENQLPCIGPGNILDDLISSKIIPVSRLTDIFRTDRVDLFEHFKSINNNKLPLLNSQSVTFYEKSNTEFLEEITLIYEEKVEKYGSINDVIVLLPSYKGMNGIDSVNRKIQEWNIKRNNLTKSISLKIKGVDSYYYVGDKVIQIVNDYDRNVFNGEIGYIDSINEKTNEIFVNYDDKKIIKYKKSELIENIKLAYAITIHKFQGSEAKCVIFGVVKDLAEHMLTKKLLYTAVSRAKEELILIGSSILYSQKIKNNSNITINTYLKKFIAGDKKWN</sequence>
<gene>
    <name evidence="5" type="primary">recD</name>
    <name evidence="5" type="ORF">NCTC10168_00546</name>
</gene>
<dbReference type="Gene3D" id="3.40.50.300">
    <property type="entry name" value="P-loop containing nucleotide triphosphate hydrolases"/>
    <property type="match status" value="2"/>
</dbReference>
<dbReference type="Gene3D" id="2.30.30.940">
    <property type="match status" value="1"/>
</dbReference>
<dbReference type="GO" id="GO:0008854">
    <property type="term" value="F:exodeoxyribonuclease V activity"/>
    <property type="evidence" value="ECO:0007669"/>
    <property type="project" value="UniProtKB-EC"/>
</dbReference>
<dbReference type="Pfam" id="PF18335">
    <property type="entry name" value="SH3_13"/>
    <property type="match status" value="1"/>
</dbReference>
<dbReference type="AlphaFoldDB" id="A0A449B4X1"/>
<feature type="domain" description="ATP-dependent RecD2 DNA helicase SH3" evidence="4">
    <location>
        <begin position="550"/>
        <end position="617"/>
    </location>
</feature>
<dbReference type="EMBL" id="LR215037">
    <property type="protein sequence ID" value="VEU75619.1"/>
    <property type="molecule type" value="Genomic_DNA"/>
</dbReference>
<dbReference type="Pfam" id="PF13538">
    <property type="entry name" value="UvrD_C_2"/>
    <property type="match status" value="1"/>
</dbReference>
<keyword evidence="1" id="KW-0547">Nucleotide-binding</keyword>
<dbReference type="PANTHER" id="PTHR43788:SF6">
    <property type="entry name" value="DNA HELICASE B"/>
    <property type="match status" value="1"/>
</dbReference>
<dbReference type="SUPFAM" id="SSF52540">
    <property type="entry name" value="P-loop containing nucleoside triphosphate hydrolases"/>
    <property type="match status" value="1"/>
</dbReference>
<protein>
    <submittedName>
        <fullName evidence="5">Exodeoxyribonuclease V C-terminal</fullName>
        <ecNumber evidence="5">3.1.11.5</ecNumber>
    </submittedName>
</protein>
<name>A0A449B4X1_9BACT</name>
<accession>A0A449B4X1</accession>
<feature type="domain" description="UvrD-like helicase C-terminal" evidence="3">
    <location>
        <begin position="636"/>
        <end position="685"/>
    </location>
</feature>
<dbReference type="OrthoDB" id="9803432at2"/>